<feature type="domain" description="Ferrous iron transporter FeoA-like" evidence="2">
    <location>
        <begin position="5"/>
        <end position="81"/>
    </location>
</feature>
<keyword evidence="1" id="KW-0408">Iron</keyword>
<dbReference type="GO" id="GO:0046914">
    <property type="term" value="F:transition metal ion binding"/>
    <property type="evidence" value="ECO:0007669"/>
    <property type="project" value="InterPro"/>
</dbReference>
<dbReference type="InterPro" id="IPR038157">
    <property type="entry name" value="FeoA_core_dom"/>
</dbReference>
<dbReference type="Pfam" id="PF04023">
    <property type="entry name" value="FeoA"/>
    <property type="match status" value="1"/>
</dbReference>
<organism evidence="3 4">
    <name type="scientific">Polymorphobacter multimanifer</name>
    <dbReference type="NCBI Taxonomy" id="1070431"/>
    <lineage>
        <taxon>Bacteria</taxon>
        <taxon>Pseudomonadati</taxon>
        <taxon>Pseudomonadota</taxon>
        <taxon>Alphaproteobacteria</taxon>
        <taxon>Sphingomonadales</taxon>
        <taxon>Sphingosinicellaceae</taxon>
        <taxon>Polymorphobacter</taxon>
    </lineage>
</organism>
<evidence type="ECO:0000256" key="1">
    <source>
        <dbReference type="ARBA" id="ARBA00023004"/>
    </source>
</evidence>
<dbReference type="InterPro" id="IPR008988">
    <property type="entry name" value="Transcriptional_repressor_C"/>
</dbReference>
<dbReference type="Proteomes" id="UP000538147">
    <property type="component" value="Unassembled WGS sequence"/>
</dbReference>
<dbReference type="Gene3D" id="2.30.30.90">
    <property type="match status" value="1"/>
</dbReference>
<protein>
    <submittedName>
        <fullName evidence="3">Ferrous iron transport protein A</fullName>
    </submittedName>
</protein>
<comment type="caution">
    <text evidence="3">The sequence shown here is derived from an EMBL/GenBank/DDBJ whole genome shotgun (WGS) entry which is preliminary data.</text>
</comment>
<sequence length="82" mass="8787">MAIPLIIDALPPHTRALISAIDRAGIDPDTARRLHELGFDEGVDVEVLHRAPFGGDPLAVRVGNMVVALRRAMAALIEVELA</sequence>
<dbReference type="SMART" id="SM00899">
    <property type="entry name" value="FeoA"/>
    <property type="match status" value="1"/>
</dbReference>
<accession>A0A841L3D7</accession>
<evidence type="ECO:0000313" key="4">
    <source>
        <dbReference type="Proteomes" id="UP000538147"/>
    </source>
</evidence>
<evidence type="ECO:0000313" key="3">
    <source>
        <dbReference type="EMBL" id="MBB6227134.1"/>
    </source>
</evidence>
<dbReference type="RefSeq" id="WP_184197141.1">
    <property type="nucleotide sequence ID" value="NZ_JACIIV010000008.1"/>
</dbReference>
<dbReference type="SUPFAM" id="SSF50037">
    <property type="entry name" value="C-terminal domain of transcriptional repressors"/>
    <property type="match status" value="1"/>
</dbReference>
<keyword evidence="4" id="KW-1185">Reference proteome</keyword>
<dbReference type="EMBL" id="JACIIV010000008">
    <property type="protein sequence ID" value="MBB6227134.1"/>
    <property type="molecule type" value="Genomic_DNA"/>
</dbReference>
<proteinExistence type="predicted"/>
<evidence type="ECO:0000259" key="2">
    <source>
        <dbReference type="SMART" id="SM00899"/>
    </source>
</evidence>
<dbReference type="PANTHER" id="PTHR42954">
    <property type="entry name" value="FE(2+) TRANSPORT PROTEIN A"/>
    <property type="match status" value="1"/>
</dbReference>
<dbReference type="AlphaFoldDB" id="A0A841L3D7"/>
<dbReference type="InterPro" id="IPR052713">
    <property type="entry name" value="FeoA"/>
</dbReference>
<gene>
    <name evidence="3" type="ORF">FHS79_001298</name>
</gene>
<dbReference type="InterPro" id="IPR007167">
    <property type="entry name" value="Fe-transptr_FeoA-like"/>
</dbReference>
<reference evidence="3 4" key="1">
    <citation type="submission" date="2020-08" db="EMBL/GenBank/DDBJ databases">
        <title>Genomic Encyclopedia of Type Strains, Phase IV (KMG-IV): sequencing the most valuable type-strain genomes for metagenomic binning, comparative biology and taxonomic classification.</title>
        <authorList>
            <person name="Goeker M."/>
        </authorList>
    </citation>
    <scope>NUCLEOTIDE SEQUENCE [LARGE SCALE GENOMIC DNA]</scope>
    <source>
        <strain evidence="3 4">DSM 102189</strain>
    </source>
</reference>
<name>A0A841L3D7_9SPHN</name>
<dbReference type="PANTHER" id="PTHR42954:SF2">
    <property type="entry name" value="FE(2+) TRANSPORT PROTEIN A"/>
    <property type="match status" value="1"/>
</dbReference>